<protein>
    <recommendedName>
        <fullName evidence="12">CRM-domain containing factor CFM3, chloroplastic/mitochondrial</fullName>
    </recommendedName>
    <alternativeName>
        <fullName evidence="13">Protein CRM FAMILY MEMBER 3</fullName>
    </alternativeName>
</protein>
<dbReference type="GO" id="GO:0000373">
    <property type="term" value="P:Group II intron splicing"/>
    <property type="evidence" value="ECO:0007669"/>
    <property type="project" value="UniProtKB-ARBA"/>
</dbReference>
<keyword evidence="9" id="KW-0687">Ribonucleoprotein</keyword>
<dbReference type="SMART" id="SM01103">
    <property type="entry name" value="CRS1_YhbY"/>
    <property type="match status" value="3"/>
</dbReference>
<evidence type="ECO:0000256" key="2">
    <source>
        <dbReference type="ARBA" id="ARBA00022528"/>
    </source>
</evidence>
<evidence type="ECO:0000256" key="6">
    <source>
        <dbReference type="ARBA" id="ARBA00022884"/>
    </source>
</evidence>
<dbReference type="Proteomes" id="UP000026961">
    <property type="component" value="Chromosome 5"/>
</dbReference>
<evidence type="ECO:0000256" key="14">
    <source>
        <dbReference type="PROSITE-ProRule" id="PRU00626"/>
    </source>
</evidence>
<dbReference type="GO" id="GO:1990904">
    <property type="term" value="C:ribonucleoprotein complex"/>
    <property type="evidence" value="ECO:0007669"/>
    <property type="project" value="UniProtKB-KW"/>
</dbReference>
<dbReference type="InterPro" id="IPR001890">
    <property type="entry name" value="RNA-binding_CRM"/>
</dbReference>
<dbReference type="Gramene" id="OGLUM05G26570.1">
    <property type="protein sequence ID" value="OGLUM05G26570.1"/>
    <property type="gene ID" value="OGLUM05G26570"/>
</dbReference>
<evidence type="ECO:0000313" key="19">
    <source>
        <dbReference type="Proteomes" id="UP000026961"/>
    </source>
</evidence>
<dbReference type="GO" id="GO:0006397">
    <property type="term" value="P:mRNA processing"/>
    <property type="evidence" value="ECO:0007669"/>
    <property type="project" value="UniProtKB-KW"/>
</dbReference>
<evidence type="ECO:0000256" key="12">
    <source>
        <dbReference type="ARBA" id="ARBA00073361"/>
    </source>
</evidence>
<dbReference type="EnsemblPlants" id="OGLUM05G26570.1">
    <property type="protein sequence ID" value="OGLUM05G26570.1"/>
    <property type="gene ID" value="OGLUM05G26570"/>
</dbReference>
<dbReference type="STRING" id="40148.A0A0E0A2G9"/>
<dbReference type="GO" id="GO:0003729">
    <property type="term" value="F:mRNA binding"/>
    <property type="evidence" value="ECO:0007669"/>
    <property type="project" value="EnsemblPlants"/>
</dbReference>
<feature type="compositionally biased region" description="Low complexity" evidence="16">
    <location>
        <begin position="30"/>
        <end position="51"/>
    </location>
</feature>
<feature type="domain" description="CRM" evidence="17">
    <location>
        <begin position="600"/>
        <end position="700"/>
    </location>
</feature>
<name>A0A0E0A2G9_9ORYZ</name>
<feature type="coiled-coil region" evidence="15">
    <location>
        <begin position="562"/>
        <end position="589"/>
    </location>
</feature>
<dbReference type="PANTHER" id="PTHR31846">
    <property type="entry name" value="CRS1 / YHBY (CRM) DOMAIN-CONTAINING PROTEIN"/>
    <property type="match status" value="1"/>
</dbReference>
<keyword evidence="8" id="KW-0508">mRNA splicing</keyword>
<dbReference type="GO" id="GO:0005739">
    <property type="term" value="C:mitochondrion"/>
    <property type="evidence" value="ECO:0007669"/>
    <property type="project" value="UniProtKB-ARBA"/>
</dbReference>
<evidence type="ECO:0000256" key="16">
    <source>
        <dbReference type="SAM" id="MobiDB-lite"/>
    </source>
</evidence>
<feature type="compositionally biased region" description="Low complexity" evidence="16">
    <location>
        <begin position="113"/>
        <end position="125"/>
    </location>
</feature>
<dbReference type="GO" id="GO:0009507">
    <property type="term" value="C:chloroplast"/>
    <property type="evidence" value="ECO:0007669"/>
    <property type="project" value="UniProtKB-SubCell"/>
</dbReference>
<evidence type="ECO:0000256" key="1">
    <source>
        <dbReference type="ARBA" id="ARBA00004229"/>
    </source>
</evidence>
<evidence type="ECO:0000256" key="15">
    <source>
        <dbReference type="SAM" id="Coils"/>
    </source>
</evidence>
<dbReference type="FunFam" id="3.30.110.60:FF:000003">
    <property type="entry name" value="CRM-domain containing factor CFM3B, chloroplastic"/>
    <property type="match status" value="1"/>
</dbReference>
<reference evidence="18" key="2">
    <citation type="submission" date="2018-05" db="EMBL/GenBank/DDBJ databases">
        <title>OgluRS3 (Oryza glumaepatula Reference Sequence Version 3).</title>
        <authorList>
            <person name="Zhang J."/>
            <person name="Kudrna D."/>
            <person name="Lee S."/>
            <person name="Talag J."/>
            <person name="Welchert J."/>
            <person name="Wing R.A."/>
        </authorList>
    </citation>
    <scope>NUCLEOTIDE SEQUENCE [LARGE SCALE GENOMIC DNA]</scope>
</reference>
<keyword evidence="6 14" id="KW-0694">RNA-binding</keyword>
<keyword evidence="15" id="KW-0175">Coiled coil</keyword>
<evidence type="ECO:0000313" key="18">
    <source>
        <dbReference type="EnsemblPlants" id="OGLUM05G26570.1"/>
    </source>
</evidence>
<feature type="coiled-coil region" evidence="15">
    <location>
        <begin position="713"/>
        <end position="747"/>
    </location>
</feature>
<dbReference type="PANTHER" id="PTHR31846:SF4">
    <property type="entry name" value="CRS1 _ YHBY (CRM) DOMAIN-CONTAINING PROTEIN"/>
    <property type="match status" value="1"/>
</dbReference>
<keyword evidence="5" id="KW-0677">Repeat</keyword>
<keyword evidence="2" id="KW-0150">Chloroplast</keyword>
<dbReference type="Gene3D" id="3.30.110.60">
    <property type="entry name" value="YhbY-like"/>
    <property type="match status" value="3"/>
</dbReference>
<evidence type="ECO:0000256" key="11">
    <source>
        <dbReference type="ARBA" id="ARBA00064484"/>
    </source>
</evidence>
<feature type="compositionally biased region" description="Acidic residues" evidence="16">
    <location>
        <begin position="747"/>
        <end position="760"/>
    </location>
</feature>
<evidence type="ECO:0000256" key="7">
    <source>
        <dbReference type="ARBA" id="ARBA00022946"/>
    </source>
</evidence>
<evidence type="ECO:0000256" key="8">
    <source>
        <dbReference type="ARBA" id="ARBA00023187"/>
    </source>
</evidence>
<comment type="subcellular location">
    <subcellularLocation>
        <location evidence="1">Plastid</location>
        <location evidence="1">Chloroplast</location>
    </subcellularLocation>
</comment>
<evidence type="ECO:0000256" key="13">
    <source>
        <dbReference type="ARBA" id="ARBA00081881"/>
    </source>
</evidence>
<dbReference type="AlphaFoldDB" id="A0A0E0A2G9"/>
<keyword evidence="3" id="KW-0934">Plastid</keyword>
<reference evidence="18" key="1">
    <citation type="submission" date="2015-04" db="UniProtKB">
        <authorList>
            <consortium name="EnsemblPlants"/>
        </authorList>
    </citation>
    <scope>IDENTIFICATION</scope>
</reference>
<dbReference type="InterPro" id="IPR035920">
    <property type="entry name" value="YhbY-like_sf"/>
</dbReference>
<feature type="region of interest" description="Disordered" evidence="16">
    <location>
        <begin position="106"/>
        <end position="132"/>
    </location>
</feature>
<dbReference type="InterPro" id="IPR045278">
    <property type="entry name" value="CRS1/CFM2/CFM3"/>
</dbReference>
<dbReference type="FunFam" id="3.30.110.60:FF:000002">
    <property type="entry name" value="CRS2-associated factor 1, chloroplastic"/>
    <property type="match status" value="2"/>
</dbReference>
<feature type="compositionally biased region" description="Pro residues" evidence="16">
    <location>
        <begin position="77"/>
        <end position="88"/>
    </location>
</feature>
<accession>A0A0E0A2G9</accession>
<dbReference type="eggNOG" id="KOG1990">
    <property type="taxonomic scope" value="Eukaryota"/>
</dbReference>
<keyword evidence="4" id="KW-0507">mRNA processing</keyword>
<organism evidence="18">
    <name type="scientific">Oryza glumipatula</name>
    <dbReference type="NCBI Taxonomy" id="40148"/>
    <lineage>
        <taxon>Eukaryota</taxon>
        <taxon>Viridiplantae</taxon>
        <taxon>Streptophyta</taxon>
        <taxon>Embryophyta</taxon>
        <taxon>Tracheophyta</taxon>
        <taxon>Spermatophyta</taxon>
        <taxon>Magnoliopsida</taxon>
        <taxon>Liliopsida</taxon>
        <taxon>Poales</taxon>
        <taxon>Poaceae</taxon>
        <taxon>BOP clade</taxon>
        <taxon>Oryzoideae</taxon>
        <taxon>Oryzeae</taxon>
        <taxon>Oryzinae</taxon>
        <taxon>Oryza</taxon>
    </lineage>
</organism>
<evidence type="ECO:0000256" key="10">
    <source>
        <dbReference type="ARBA" id="ARBA00055648"/>
    </source>
</evidence>
<feature type="domain" description="CRM" evidence="17">
    <location>
        <begin position="389"/>
        <end position="486"/>
    </location>
</feature>
<dbReference type="PROSITE" id="PS51295">
    <property type="entry name" value="CRM"/>
    <property type="match status" value="3"/>
</dbReference>
<evidence type="ECO:0000256" key="5">
    <source>
        <dbReference type="ARBA" id="ARBA00022737"/>
    </source>
</evidence>
<dbReference type="HOGENOM" id="CLU_006310_2_1_1"/>
<dbReference type="SUPFAM" id="SSF75471">
    <property type="entry name" value="YhbY-like"/>
    <property type="match status" value="3"/>
</dbReference>
<comment type="subunit">
    <text evidence="11">Interacts with RNA. Part of large ribonucleo-protein particles that contain CAF1 and/or CAF2, and RNC1.</text>
</comment>
<feature type="compositionally biased region" description="Acidic residues" evidence="16">
    <location>
        <begin position="771"/>
        <end position="802"/>
    </location>
</feature>
<proteinExistence type="predicted"/>
<feature type="region of interest" description="Disordered" evidence="16">
    <location>
        <begin position="296"/>
        <end position="317"/>
    </location>
</feature>
<evidence type="ECO:0000256" key="4">
    <source>
        <dbReference type="ARBA" id="ARBA00022664"/>
    </source>
</evidence>
<keyword evidence="19" id="KW-1185">Reference proteome</keyword>
<feature type="region of interest" description="Disordered" evidence="16">
    <location>
        <begin position="30"/>
        <end position="92"/>
    </location>
</feature>
<evidence type="ECO:0000256" key="3">
    <source>
        <dbReference type="ARBA" id="ARBA00022640"/>
    </source>
</evidence>
<evidence type="ECO:0000259" key="17">
    <source>
        <dbReference type="PROSITE" id="PS51295"/>
    </source>
</evidence>
<dbReference type="Pfam" id="PF01985">
    <property type="entry name" value="CRS1_YhbY"/>
    <property type="match status" value="3"/>
</dbReference>
<feature type="domain" description="CRM" evidence="17">
    <location>
        <begin position="187"/>
        <end position="283"/>
    </location>
</feature>
<feature type="region of interest" description="Disordered" evidence="16">
    <location>
        <begin position="747"/>
        <end position="802"/>
    </location>
</feature>
<sequence length="802" mass="90191">MALSELPLHHSFRLSSRPHLRLLPLRLLSSRHASSSSSTTAAASSSSSSSSGGNRAPPAPNPTRGAPWLQKWGPTDPAAPPPPPPAPSPTSSIDRIVHRLRNLGLASDDDEPAAAAATATATAPPDGNERLSDLLDRSWARPDQQFAASSFDESVLPWERDEVARGRENEEDGVKRRRVRAPSLAELTIEDEELRRLRRLGMTLRDRITVPKAGVTQAVTEKIHDAWRKSELVRLKFHEDLAHDMKTAHELVERRTGGLIIWRSGSVMVVYRGSNYKRPLKSETLDGNSSAVKGADGTLFIPDASSPTEHDSQGKDVNTQREIAARLNMQNTEDMTEEELEFNQMLDELGPRFVDWWGTGILPVDADLLPQTIPGYKTPFRLLPTGMRLTLTNAELTNLRKLARNLPCHFALGRNRNHQGLAAAIVKLWEKSLVVKIAVKRGIQNTNNKLMSEEIKNLTGGTLLLRNKYYIVIYRGKDFLPTSVAAALAEREELTKDIQNVEEQKRCIPVVHSMDDSLDGHALAGTLAEFQEAQARWGREVTAKEQEEMKEASSRSVKEKLFKRLEHKLSIAQAKIHRAERLLSKIEASMVLANPSDDKEMITDEERSVFRRIGLRLKAYLPVGIRGVFDGVIENMHLHWKHREVVKLITKQKTLPFVEETARLLEYESGGILVAIERVPKGYALIFYRGKNYRRPINIRPRNLLTKAKALKRAVAMQRHEALSQHIAELENNIRQMKLDLGIEVDEEYEEDGSDSENENNEAVSSARYDEDQDDFDESSDEDEYDDYDEDDDDDDDEGVDS</sequence>
<keyword evidence="7" id="KW-0809">Transit peptide</keyword>
<comment type="function">
    <text evidence="10">Binds specific group II introns in chloroplasts and facilitates their splicing. Acts on subgroup IIB introns. The substrates of the subgroup IIB also require the CRM domain proteins CAF1 or CAF2, with a simultaneous binding of CFM3 and CAF1 or CAF2. May influence the biogenesis of the mitochondrial small ribosomal subunit.</text>
</comment>
<evidence type="ECO:0000256" key="9">
    <source>
        <dbReference type="ARBA" id="ARBA00023274"/>
    </source>
</evidence>